<dbReference type="EMBL" id="JAACXV010000227">
    <property type="protein sequence ID" value="KAF7281753.1"/>
    <property type="molecule type" value="Genomic_DNA"/>
</dbReference>
<keyword evidence="2" id="KW-0813">Transport</keyword>
<keyword evidence="4" id="KW-0597">Phosphoprotein</keyword>
<dbReference type="AlphaFoldDB" id="A0A834IQA3"/>
<dbReference type="InterPro" id="IPR002913">
    <property type="entry name" value="START_lipid-bd_dom"/>
</dbReference>
<gene>
    <name evidence="13" type="ORF">GWI33_004311</name>
</gene>
<keyword evidence="5" id="KW-0007">Acetylation</keyword>
<evidence type="ECO:0000313" key="13">
    <source>
        <dbReference type="EMBL" id="KAF7281753.1"/>
    </source>
</evidence>
<dbReference type="PANTHER" id="PTHR19308">
    <property type="entry name" value="PHOSPHATIDYLCHOLINE TRANSFER PROTEIN"/>
    <property type="match status" value="1"/>
</dbReference>
<organism evidence="13 14">
    <name type="scientific">Rhynchophorus ferrugineus</name>
    <name type="common">Red palm weevil</name>
    <name type="synonym">Curculio ferrugineus</name>
    <dbReference type="NCBI Taxonomy" id="354439"/>
    <lineage>
        <taxon>Eukaryota</taxon>
        <taxon>Metazoa</taxon>
        <taxon>Ecdysozoa</taxon>
        <taxon>Arthropoda</taxon>
        <taxon>Hexapoda</taxon>
        <taxon>Insecta</taxon>
        <taxon>Pterygota</taxon>
        <taxon>Neoptera</taxon>
        <taxon>Endopterygota</taxon>
        <taxon>Coleoptera</taxon>
        <taxon>Polyphaga</taxon>
        <taxon>Cucujiformia</taxon>
        <taxon>Curculionidae</taxon>
        <taxon>Dryophthorinae</taxon>
        <taxon>Rhynchophorus</taxon>
    </lineage>
</organism>
<comment type="subunit">
    <text evidence="8">Interacts with ACOT13/THEM2.</text>
</comment>
<evidence type="ECO:0000256" key="4">
    <source>
        <dbReference type="ARBA" id="ARBA00022553"/>
    </source>
</evidence>
<dbReference type="Proteomes" id="UP000625711">
    <property type="component" value="Unassembled WGS sequence"/>
</dbReference>
<dbReference type="PROSITE" id="PS50848">
    <property type="entry name" value="START"/>
    <property type="match status" value="1"/>
</dbReference>
<evidence type="ECO:0000256" key="10">
    <source>
        <dbReference type="ARBA" id="ARBA00077188"/>
    </source>
</evidence>
<dbReference type="InterPro" id="IPR023393">
    <property type="entry name" value="START-like_dom_sf"/>
</dbReference>
<keyword evidence="3" id="KW-0963">Cytoplasm</keyword>
<evidence type="ECO:0000313" key="14">
    <source>
        <dbReference type="Proteomes" id="UP000625711"/>
    </source>
</evidence>
<keyword evidence="14" id="KW-1185">Reference proteome</keyword>
<dbReference type="InterPro" id="IPR051213">
    <property type="entry name" value="START_lipid_transfer"/>
</dbReference>
<dbReference type="OrthoDB" id="1295045at2759"/>
<evidence type="ECO:0000256" key="6">
    <source>
        <dbReference type="ARBA" id="ARBA00023055"/>
    </source>
</evidence>
<evidence type="ECO:0000259" key="12">
    <source>
        <dbReference type="PROSITE" id="PS50848"/>
    </source>
</evidence>
<evidence type="ECO:0000256" key="3">
    <source>
        <dbReference type="ARBA" id="ARBA00022490"/>
    </source>
</evidence>
<dbReference type="SUPFAM" id="SSF55961">
    <property type="entry name" value="Bet v1-like"/>
    <property type="match status" value="1"/>
</dbReference>
<proteinExistence type="predicted"/>
<name>A0A834IQA3_RHYFE</name>
<dbReference type="GO" id="GO:0008289">
    <property type="term" value="F:lipid binding"/>
    <property type="evidence" value="ECO:0007669"/>
    <property type="project" value="UniProtKB-KW"/>
</dbReference>
<evidence type="ECO:0000256" key="5">
    <source>
        <dbReference type="ARBA" id="ARBA00022990"/>
    </source>
</evidence>
<dbReference type="GO" id="GO:0006869">
    <property type="term" value="P:lipid transport"/>
    <property type="evidence" value="ECO:0007669"/>
    <property type="project" value="UniProtKB-KW"/>
</dbReference>
<evidence type="ECO:0000256" key="9">
    <source>
        <dbReference type="ARBA" id="ARBA00069061"/>
    </source>
</evidence>
<dbReference type="Gene3D" id="3.30.530.20">
    <property type="match status" value="1"/>
</dbReference>
<evidence type="ECO:0000256" key="8">
    <source>
        <dbReference type="ARBA" id="ARBA00063535"/>
    </source>
</evidence>
<comment type="subcellular location">
    <subcellularLocation>
        <location evidence="1">Cytoplasm</location>
    </subcellularLocation>
</comment>
<evidence type="ECO:0000256" key="7">
    <source>
        <dbReference type="ARBA" id="ARBA00023121"/>
    </source>
</evidence>
<dbReference type="PANTHER" id="PTHR19308:SF8">
    <property type="entry name" value="STAR-RELATED LIPID TRANSFER PROTEIN 7, MITOCHONDRIAL"/>
    <property type="match status" value="1"/>
</dbReference>
<reference evidence="13" key="1">
    <citation type="submission" date="2020-08" db="EMBL/GenBank/DDBJ databases">
        <title>Genome sequencing and assembly of the red palm weevil Rhynchophorus ferrugineus.</title>
        <authorList>
            <person name="Dias G.B."/>
            <person name="Bergman C.M."/>
            <person name="Manee M."/>
        </authorList>
    </citation>
    <scope>NUCLEOTIDE SEQUENCE</scope>
    <source>
        <strain evidence="13">AA-2017</strain>
        <tissue evidence="13">Whole larva</tissue>
    </source>
</reference>
<feature type="domain" description="START" evidence="12">
    <location>
        <begin position="183"/>
        <end position="370"/>
    </location>
</feature>
<accession>A0A834IQA3</accession>
<keyword evidence="6" id="KW-0445">Lipid transport</keyword>
<evidence type="ECO:0000256" key="2">
    <source>
        <dbReference type="ARBA" id="ARBA00022448"/>
    </source>
</evidence>
<dbReference type="FunFam" id="3.30.530.20:FF:000017">
    <property type="entry name" value="Phosphatidylcholine transfer protein, putative"/>
    <property type="match status" value="1"/>
</dbReference>
<dbReference type="GO" id="GO:0005829">
    <property type="term" value="C:cytosol"/>
    <property type="evidence" value="ECO:0007669"/>
    <property type="project" value="UniProtKB-ARBA"/>
</dbReference>
<evidence type="ECO:0000256" key="11">
    <source>
        <dbReference type="ARBA" id="ARBA00079049"/>
    </source>
</evidence>
<sequence length="483" mass="57193">MYARRLSQNFSSKGPNLKSVIPDQSINIEYFNFSKSTLVRRHFSKWSDQGIFKESNPEKTLKLWVRQFEFVCAQRVRRGQQMFTLYSKWWEERALKELMKRLRISCTRNGKELVMTAAGISLYNWEENRIKDQDFQDHLDDLKYIDILKEKTMCLSCENGQKSNSNTNLCKCGTGGITNKTHDNWSPFIEKDDLIVWRRPYGEGLFEYKVYGSYYDVTAEDFLNVQVDTNYRKEWDTTAIQLEIGETDAESDSDILYWEMQWPRLFVNRDYVFNRRYKVFNELKTIIIINKTTNYERFPKYPDKYRVEDYWSCMVIKPYTDVKQPGIEFSLTYFDNPGVNIPSSVTTWVAKSAMPDFLAKMRNASKKYREYCLTRGLTKACQVIQQEEKIRKEEEEKNKLDYCSNERLSLLLANVFEDIQRKANETLLQFRKSDVKHSGALLKSVDQGTLEDVPSQLVSSTIPKESNQNTSFWKYLHPLYYFT</sequence>
<evidence type="ECO:0000256" key="1">
    <source>
        <dbReference type="ARBA" id="ARBA00004496"/>
    </source>
</evidence>
<keyword evidence="7" id="KW-0446">Lipid-binding</keyword>
<dbReference type="Pfam" id="PF01852">
    <property type="entry name" value="START"/>
    <property type="match status" value="1"/>
</dbReference>
<protein>
    <recommendedName>
        <fullName evidence="9">Phosphatidylcholine transfer protein</fullName>
    </recommendedName>
    <alternativeName>
        <fullName evidence="11">START domain-containing protein 2</fullName>
    </alternativeName>
    <alternativeName>
        <fullName evidence="10">StAR-related lipid transfer protein 2</fullName>
    </alternativeName>
</protein>
<comment type="caution">
    <text evidence="13">The sequence shown here is derived from an EMBL/GenBank/DDBJ whole genome shotgun (WGS) entry which is preliminary data.</text>
</comment>